<feature type="transmembrane region" description="Helical" evidence="7">
    <location>
        <begin position="1072"/>
        <end position="1090"/>
    </location>
</feature>
<comment type="similarity">
    <text evidence="1">Belongs to the peptidase S28 family.</text>
</comment>
<feature type="transmembrane region" description="Helical" evidence="7">
    <location>
        <begin position="695"/>
        <end position="717"/>
    </location>
</feature>
<keyword evidence="2" id="KW-0645">Protease</keyword>
<feature type="chain" id="PRO_5029565326" evidence="8">
    <location>
        <begin position="20"/>
        <end position="1096"/>
    </location>
</feature>
<name>A0A7I4YH97_HAECO</name>
<organism evidence="9 10">
    <name type="scientific">Haemonchus contortus</name>
    <name type="common">Barber pole worm</name>
    <dbReference type="NCBI Taxonomy" id="6289"/>
    <lineage>
        <taxon>Eukaryota</taxon>
        <taxon>Metazoa</taxon>
        <taxon>Ecdysozoa</taxon>
        <taxon>Nematoda</taxon>
        <taxon>Chromadorea</taxon>
        <taxon>Rhabditida</taxon>
        <taxon>Rhabditina</taxon>
        <taxon>Rhabditomorpha</taxon>
        <taxon>Strongyloidea</taxon>
        <taxon>Trichostrongylidae</taxon>
        <taxon>Haemonchus</taxon>
    </lineage>
</organism>
<dbReference type="InterPro" id="IPR029058">
    <property type="entry name" value="AB_hydrolase_fold"/>
</dbReference>
<dbReference type="GO" id="GO:0070008">
    <property type="term" value="F:serine-type exopeptidase activity"/>
    <property type="evidence" value="ECO:0007669"/>
    <property type="project" value="InterPro"/>
</dbReference>
<dbReference type="AlphaFoldDB" id="A0A7I4YH97"/>
<evidence type="ECO:0000313" key="10">
    <source>
        <dbReference type="WBParaSite" id="HCON_00093250-00001"/>
    </source>
</evidence>
<keyword evidence="3 8" id="KW-0732">Signal</keyword>
<dbReference type="WBParaSite" id="HCON_00093250-00001">
    <property type="protein sequence ID" value="HCON_00093250-00001"/>
    <property type="gene ID" value="HCON_00093250"/>
</dbReference>
<evidence type="ECO:0000256" key="3">
    <source>
        <dbReference type="ARBA" id="ARBA00022729"/>
    </source>
</evidence>
<sequence>MTSLLFLVVNLLQIWLVSSRLPMLHLGQPMISTERNNHNETIVSQGGFAGRETYFKQKLDHFDEKGKDTWSQRYFYNKRYFPKGGNVVFLMLGGMGVLEIGWVTNERLPFVQWAKEKGALMFALEHRFYGKSRPTADLSVKNLEYLTSQQAIEDIATFIKAMNDKHGLKNAKWIVFGGSYAGSLALWARQEHPALIAGAVASSPLMQPKFDFWEATQFTEDVYRAFDPRCAENIGIAFEQFTEMLGSDRGRKQISGMLNTEPDKWVAEHRNIQLLTSIQLNNFILATQFRGGPFMQNGTSMYNTKAVCNLMNDESSPQIEALKIINGMRVLQSKYMRDMPKNTPAEYDQLMRYLLKKDFDADDWASVDRASLWQRCTELGTFPTTDGAVNSIFGSLISIDFYADLCQVFGKEFDTEYIEKAVEETIEFYGGADGYKGTNVVIANGGADPLLPLSKTSSDDPTVVTYVVEDEQPKEPSKVPKKTKVTKKIGLEGIKHPLEGLRSAFKRTKQQRPRNTTRLTPEQVSILRRVRLGRPPHGFFPNPDVLPDMPEEYEAGYFTQPVDHFDNKNPNTFDQKYYKNEQWAKPYGPNFLMIGGESPRHPSWVLNENLTYLTWAKEFGATVYLLEHRYYGDSDLLHLYDENKSEEAYTTYLSSLQMLYDVANFIRTVDAETDKPRKWIVFGGSYAGEWFLGPAWMYVHVCLWVYVYVCMYVYVYLYAYVCKCGRWWCCFKQRIITHMSPVHIQPPQPTKPSITPGSLALWMRKLFPELVDGAIGSSAPLEAKLDFHEYYQVVEKSIRGYSEDCAYAIAEGYAFGYGIKEMCEIMTEQGRKPILSIAAFNEYMTMFYTGSEKYEGTFNNYEFFTKLLYEAQFADSPDDAASTLWLWQTCTEFGFYQTTDAGYTLFGNLLPLNFYTQLCSDVFGEKLEYATENNRQATIDVNNRYGGRHDYKATKVAMTHGSLDPWKALGNVTCNKSDKCFMIEGTAHCAEMYPARESDIKALTDTREEIRRILKSWLKKGDSNDEENIEKREPSDKIDTSSPLAPIAPVEPSNEIKEPHVSAEKDPKKKSAGFMATNVLISSITAVVFLERAFLY</sequence>
<keyword evidence="7" id="KW-0472">Membrane</keyword>
<feature type="compositionally biased region" description="Basic and acidic residues" evidence="6">
    <location>
        <begin position="1054"/>
        <end position="1069"/>
    </location>
</feature>
<evidence type="ECO:0000256" key="1">
    <source>
        <dbReference type="ARBA" id="ARBA00011079"/>
    </source>
</evidence>
<dbReference type="Gene3D" id="1.20.120.980">
    <property type="entry name" value="Serine carboxypeptidase S28, SKS domain"/>
    <property type="match status" value="3"/>
</dbReference>
<dbReference type="InterPro" id="IPR042269">
    <property type="entry name" value="Ser_carbopepase_S28_SKS"/>
</dbReference>
<keyword evidence="9" id="KW-1185">Reference proteome</keyword>
<evidence type="ECO:0000313" key="9">
    <source>
        <dbReference type="Proteomes" id="UP000025227"/>
    </source>
</evidence>
<accession>A0A7I4YH97</accession>
<evidence type="ECO:0000256" key="8">
    <source>
        <dbReference type="SAM" id="SignalP"/>
    </source>
</evidence>
<keyword evidence="5" id="KW-0325">Glycoprotein</keyword>
<protein>
    <submittedName>
        <fullName evidence="10">Peptidase S28</fullName>
    </submittedName>
</protein>
<dbReference type="PANTHER" id="PTHR11010">
    <property type="entry name" value="PROTEASE S28 PRO-X CARBOXYPEPTIDASE-RELATED"/>
    <property type="match status" value="1"/>
</dbReference>
<evidence type="ECO:0000256" key="6">
    <source>
        <dbReference type="SAM" id="MobiDB-lite"/>
    </source>
</evidence>
<dbReference type="GO" id="GO:0006508">
    <property type="term" value="P:proteolysis"/>
    <property type="evidence" value="ECO:0007669"/>
    <property type="project" value="UniProtKB-KW"/>
</dbReference>
<evidence type="ECO:0000256" key="2">
    <source>
        <dbReference type="ARBA" id="ARBA00022670"/>
    </source>
</evidence>
<dbReference type="Gene3D" id="3.40.50.1820">
    <property type="entry name" value="alpha/beta hydrolase"/>
    <property type="match status" value="4"/>
</dbReference>
<evidence type="ECO:0000256" key="4">
    <source>
        <dbReference type="ARBA" id="ARBA00022801"/>
    </source>
</evidence>
<dbReference type="Pfam" id="PF05577">
    <property type="entry name" value="Peptidase_S28"/>
    <property type="match status" value="4"/>
</dbReference>
<dbReference type="Proteomes" id="UP000025227">
    <property type="component" value="Unplaced"/>
</dbReference>
<evidence type="ECO:0000256" key="7">
    <source>
        <dbReference type="SAM" id="Phobius"/>
    </source>
</evidence>
<dbReference type="SUPFAM" id="SSF53474">
    <property type="entry name" value="alpha/beta-Hydrolases"/>
    <property type="match status" value="2"/>
</dbReference>
<feature type="region of interest" description="Disordered" evidence="6">
    <location>
        <begin position="1023"/>
        <end position="1069"/>
    </location>
</feature>
<evidence type="ECO:0000256" key="5">
    <source>
        <dbReference type="ARBA" id="ARBA00023180"/>
    </source>
</evidence>
<proteinExistence type="inferred from homology"/>
<dbReference type="OrthoDB" id="1735038at2759"/>
<dbReference type="InterPro" id="IPR008758">
    <property type="entry name" value="Peptidase_S28"/>
</dbReference>
<dbReference type="PANTHER" id="PTHR11010:SF117">
    <property type="entry name" value="SERINE PROTEASE 16"/>
    <property type="match status" value="1"/>
</dbReference>
<keyword evidence="7" id="KW-1133">Transmembrane helix</keyword>
<dbReference type="GO" id="GO:0008239">
    <property type="term" value="F:dipeptidyl-peptidase activity"/>
    <property type="evidence" value="ECO:0007669"/>
    <property type="project" value="TreeGrafter"/>
</dbReference>
<feature type="compositionally biased region" description="Basic and acidic residues" evidence="6">
    <location>
        <begin position="1023"/>
        <end position="1039"/>
    </location>
</feature>
<keyword evidence="7" id="KW-0812">Transmembrane</keyword>
<keyword evidence="4" id="KW-0378">Hydrolase</keyword>
<reference evidence="10" key="1">
    <citation type="submission" date="2020-12" db="UniProtKB">
        <authorList>
            <consortium name="WormBaseParasite"/>
        </authorList>
    </citation>
    <scope>IDENTIFICATION</scope>
    <source>
        <strain evidence="10">MHco3</strain>
    </source>
</reference>
<feature type="signal peptide" evidence="8">
    <location>
        <begin position="1"/>
        <end position="19"/>
    </location>
</feature>